<dbReference type="GO" id="GO:0008270">
    <property type="term" value="F:zinc ion binding"/>
    <property type="evidence" value="ECO:0007669"/>
    <property type="project" value="UniProtKB-UniRule"/>
</dbReference>
<comment type="pathway">
    <text evidence="1 8">Purine metabolism; guanine degradation; xanthine from guanine: step 1/1.</text>
</comment>
<feature type="domain" description="Amidohydrolase-related" evidence="10">
    <location>
        <begin position="217"/>
        <end position="586"/>
    </location>
</feature>
<dbReference type="Gene3D" id="2.30.40.10">
    <property type="entry name" value="Urease, subunit C, domain 1"/>
    <property type="match status" value="1"/>
</dbReference>
<dbReference type="NCBIfam" id="NF006679">
    <property type="entry name" value="PRK09228.1"/>
    <property type="match status" value="1"/>
</dbReference>
<organism evidence="11 12">
    <name type="scientific">Halomicronema hongdechloris C2206</name>
    <dbReference type="NCBI Taxonomy" id="1641165"/>
    <lineage>
        <taxon>Bacteria</taxon>
        <taxon>Bacillati</taxon>
        <taxon>Cyanobacteriota</taxon>
        <taxon>Cyanophyceae</taxon>
        <taxon>Nodosilineales</taxon>
        <taxon>Nodosilineaceae</taxon>
        <taxon>Halomicronema</taxon>
    </lineage>
</organism>
<dbReference type="EMBL" id="CP021983">
    <property type="protein sequence ID" value="ASC71539.1"/>
    <property type="molecule type" value="Genomic_DNA"/>
</dbReference>
<dbReference type="KEGG" id="hhg:XM38_024910"/>
<dbReference type="GO" id="GO:0008892">
    <property type="term" value="F:guanine deaminase activity"/>
    <property type="evidence" value="ECO:0007669"/>
    <property type="project" value="UniProtKB-UniRule"/>
</dbReference>
<evidence type="ECO:0000259" key="10">
    <source>
        <dbReference type="Pfam" id="PF01979"/>
    </source>
</evidence>
<sequence>MALQTTGESAYSVWLSARLRQARQRLRRSNRAELPWTLRKGLLVGRSRSRRIGRGVFCIGRGNHAPTLSHPPLGREPNQNSKFKACPRVRKAAPQEQGGDSKLKTHHCPPPSPSPLSPPGRLRLHPITPPLPHSPLRLPQMSSPPASTDAPRLQAIRGAFLDFIEDPFYAPEAESVRYVPDGLLVIESGIIKAFGPYNDLESTYGHIPVTAYLGRLITPGFIDTHIHYPQTGMMAAYGEQLLQWLSQYTFPTEKRFQDKAYAKEVAEFFLDQLLSHGTTTALVFATVFPQSVEAFFEAAEARHLCMIAGKVMMDRHAPNLSSAIRPRPSYTDTKALIQTWHKRGRLRYAVTPRFAATSSEAQLQRARQLLQEFPDVYLHTHLSENQEEVAWIAELFPQSKGYLDVYDQAGLVTDRFCLSHGVQLSEAEFQRLSQAQSAIAFCPTSNLFLGSGLFKLEQAKSPSHPVKLGLGTDVGAGTSFSMLQTTNEAYKVAQLRRQSLSPFQALFLATLGGARALSLDGHLGSFDQGKDADFIVLDPQATPLLAFRNTAAVPRSLEALADQVFSLVILGDDRAVQATYVLGQLVHERY</sequence>
<evidence type="ECO:0000256" key="9">
    <source>
        <dbReference type="SAM" id="MobiDB-lite"/>
    </source>
</evidence>
<keyword evidence="12" id="KW-1185">Reference proteome</keyword>
<keyword evidence="4 8" id="KW-0479">Metal-binding</keyword>
<evidence type="ECO:0000256" key="3">
    <source>
        <dbReference type="ARBA" id="ARBA00012781"/>
    </source>
</evidence>
<dbReference type="GO" id="GO:0005829">
    <property type="term" value="C:cytosol"/>
    <property type="evidence" value="ECO:0007669"/>
    <property type="project" value="TreeGrafter"/>
</dbReference>
<dbReference type="GO" id="GO:0006147">
    <property type="term" value="P:guanine catabolic process"/>
    <property type="evidence" value="ECO:0007669"/>
    <property type="project" value="UniProtKB-UniRule"/>
</dbReference>
<name>A0A1Z3HML3_9CYAN</name>
<keyword evidence="6 8" id="KW-0862">Zinc</keyword>
<dbReference type="NCBIfam" id="TIGR02967">
    <property type="entry name" value="guan_deamin"/>
    <property type="match status" value="1"/>
</dbReference>
<evidence type="ECO:0000313" key="12">
    <source>
        <dbReference type="Proteomes" id="UP000191901"/>
    </source>
</evidence>
<dbReference type="FunFam" id="3.20.20.140:FF:000022">
    <property type="entry name" value="Guanine deaminase"/>
    <property type="match status" value="1"/>
</dbReference>
<evidence type="ECO:0000256" key="6">
    <source>
        <dbReference type="ARBA" id="ARBA00022833"/>
    </source>
</evidence>
<dbReference type="AlphaFoldDB" id="A0A1Z3HML3"/>
<comment type="catalytic activity">
    <reaction evidence="8">
        <text>guanine + H2O + H(+) = xanthine + NH4(+)</text>
        <dbReference type="Rhea" id="RHEA:14665"/>
        <dbReference type="ChEBI" id="CHEBI:15377"/>
        <dbReference type="ChEBI" id="CHEBI:15378"/>
        <dbReference type="ChEBI" id="CHEBI:16235"/>
        <dbReference type="ChEBI" id="CHEBI:17712"/>
        <dbReference type="ChEBI" id="CHEBI:28938"/>
        <dbReference type="EC" id="3.5.4.3"/>
    </reaction>
</comment>
<evidence type="ECO:0000256" key="2">
    <source>
        <dbReference type="ARBA" id="ARBA00006745"/>
    </source>
</evidence>
<evidence type="ECO:0000256" key="1">
    <source>
        <dbReference type="ARBA" id="ARBA00004984"/>
    </source>
</evidence>
<accession>A0A1Z3HML3</accession>
<evidence type="ECO:0000256" key="4">
    <source>
        <dbReference type="ARBA" id="ARBA00022723"/>
    </source>
</evidence>
<dbReference type="PANTHER" id="PTHR11271:SF6">
    <property type="entry name" value="GUANINE DEAMINASE"/>
    <property type="match status" value="1"/>
</dbReference>
<evidence type="ECO:0000256" key="7">
    <source>
        <dbReference type="NCBIfam" id="TIGR02967"/>
    </source>
</evidence>
<evidence type="ECO:0000256" key="5">
    <source>
        <dbReference type="ARBA" id="ARBA00022801"/>
    </source>
</evidence>
<reference evidence="11 12" key="1">
    <citation type="journal article" date="2016" name="Biochim. Biophys. Acta">
        <title>Characterization of red-shifted phycobilisomes isolated from the chlorophyll f-containing cyanobacterium Halomicronema hongdechloris.</title>
        <authorList>
            <person name="Li Y."/>
            <person name="Lin Y."/>
            <person name="Garvey C.J."/>
            <person name="Birch D."/>
            <person name="Corkery R.W."/>
            <person name="Loughlin P.C."/>
            <person name="Scheer H."/>
            <person name="Willows R.D."/>
            <person name="Chen M."/>
        </authorList>
    </citation>
    <scope>NUCLEOTIDE SEQUENCE [LARGE SCALE GENOMIC DNA]</scope>
    <source>
        <strain evidence="11 12">C2206</strain>
    </source>
</reference>
<protein>
    <recommendedName>
        <fullName evidence="3 7">Guanine deaminase</fullName>
        <shortName evidence="8">Guanase</shortName>
        <ecNumber evidence="3 7">3.5.4.3</ecNumber>
    </recommendedName>
    <alternativeName>
        <fullName evidence="8">Guanine aminohydrolase</fullName>
    </alternativeName>
</protein>
<dbReference type="PANTHER" id="PTHR11271">
    <property type="entry name" value="GUANINE DEAMINASE"/>
    <property type="match status" value="1"/>
</dbReference>
<gene>
    <name evidence="11" type="primary">guaD</name>
    <name evidence="11" type="ORF">XM38_024910</name>
</gene>
<dbReference type="InterPro" id="IPR006680">
    <property type="entry name" value="Amidohydro-rel"/>
</dbReference>
<dbReference type="SUPFAM" id="SSF51556">
    <property type="entry name" value="Metallo-dependent hydrolases"/>
    <property type="match status" value="1"/>
</dbReference>
<feature type="region of interest" description="Disordered" evidence="9">
    <location>
        <begin position="86"/>
        <end position="150"/>
    </location>
</feature>
<dbReference type="InterPro" id="IPR051607">
    <property type="entry name" value="Metallo-dep_hydrolases"/>
</dbReference>
<dbReference type="Proteomes" id="UP000191901">
    <property type="component" value="Chromosome"/>
</dbReference>
<dbReference type="SUPFAM" id="SSF51338">
    <property type="entry name" value="Composite domain of metallo-dependent hydrolases"/>
    <property type="match status" value="1"/>
</dbReference>
<keyword evidence="5 8" id="KW-0378">Hydrolase</keyword>
<evidence type="ECO:0000256" key="8">
    <source>
        <dbReference type="RuleBase" id="RU366009"/>
    </source>
</evidence>
<dbReference type="UniPathway" id="UPA00603">
    <property type="reaction ID" value="UER00660"/>
</dbReference>
<dbReference type="InterPro" id="IPR011059">
    <property type="entry name" value="Metal-dep_hydrolase_composite"/>
</dbReference>
<proteinExistence type="inferred from homology"/>
<evidence type="ECO:0000313" key="11">
    <source>
        <dbReference type="EMBL" id="ASC71539.1"/>
    </source>
</evidence>
<dbReference type="InterPro" id="IPR014311">
    <property type="entry name" value="Guanine_deaminase"/>
</dbReference>
<dbReference type="Pfam" id="PF01979">
    <property type="entry name" value="Amidohydro_1"/>
    <property type="match status" value="1"/>
</dbReference>
<comment type="cofactor">
    <cofactor evidence="8">
        <name>Zn(2+)</name>
        <dbReference type="ChEBI" id="CHEBI:29105"/>
    </cofactor>
    <text evidence="8">Binds 1 zinc ion per subunit.</text>
</comment>
<feature type="compositionally biased region" description="Pro residues" evidence="9">
    <location>
        <begin position="108"/>
        <end position="118"/>
    </location>
</feature>
<comment type="function">
    <text evidence="8">Catalyzes the hydrolytic deamination of guanine, producing xanthine and ammonia.</text>
</comment>
<dbReference type="Gene3D" id="3.20.20.140">
    <property type="entry name" value="Metal-dependent hydrolases"/>
    <property type="match status" value="1"/>
</dbReference>
<dbReference type="EC" id="3.5.4.3" evidence="3 7"/>
<dbReference type="InterPro" id="IPR032466">
    <property type="entry name" value="Metal_Hydrolase"/>
</dbReference>
<comment type="similarity">
    <text evidence="2 8">Belongs to the metallo-dependent hydrolases superfamily. ATZ/TRZ family.</text>
</comment>